<proteinExistence type="predicted"/>
<feature type="region of interest" description="Disordered" evidence="1">
    <location>
        <begin position="1"/>
        <end position="414"/>
    </location>
</feature>
<feature type="compositionally biased region" description="Pro residues" evidence="1">
    <location>
        <begin position="626"/>
        <end position="636"/>
    </location>
</feature>
<organism evidence="2 3">
    <name type="scientific">Colletotrichum plurivorum</name>
    <dbReference type="NCBI Taxonomy" id="2175906"/>
    <lineage>
        <taxon>Eukaryota</taxon>
        <taxon>Fungi</taxon>
        <taxon>Dikarya</taxon>
        <taxon>Ascomycota</taxon>
        <taxon>Pezizomycotina</taxon>
        <taxon>Sordariomycetes</taxon>
        <taxon>Hypocreomycetidae</taxon>
        <taxon>Glomerellales</taxon>
        <taxon>Glomerellaceae</taxon>
        <taxon>Colletotrichum</taxon>
        <taxon>Colletotrichum orchidearum species complex</taxon>
    </lineage>
</organism>
<feature type="compositionally biased region" description="Basic and acidic residues" evidence="1">
    <location>
        <begin position="251"/>
        <end position="292"/>
    </location>
</feature>
<feature type="compositionally biased region" description="Pro residues" evidence="1">
    <location>
        <begin position="212"/>
        <end position="231"/>
    </location>
</feature>
<feature type="compositionally biased region" description="Basic residues" evidence="1">
    <location>
        <begin position="489"/>
        <end position="498"/>
    </location>
</feature>
<gene>
    <name evidence="2" type="ORF">CPLU01_03443</name>
</gene>
<dbReference type="AlphaFoldDB" id="A0A8H6KSJ2"/>
<feature type="compositionally biased region" description="Polar residues" evidence="1">
    <location>
        <begin position="178"/>
        <end position="188"/>
    </location>
</feature>
<feature type="compositionally biased region" description="Low complexity" evidence="1">
    <location>
        <begin position="195"/>
        <end position="211"/>
    </location>
</feature>
<dbReference type="EMBL" id="WIGO01000029">
    <property type="protein sequence ID" value="KAF6836862.1"/>
    <property type="molecule type" value="Genomic_DNA"/>
</dbReference>
<feature type="compositionally biased region" description="Basic and acidic residues" evidence="1">
    <location>
        <begin position="317"/>
        <end position="332"/>
    </location>
</feature>
<protein>
    <submittedName>
        <fullName evidence="2">Uncharacterized protein</fullName>
    </submittedName>
</protein>
<sequence>MGSNVADVADGEMTHQNSLFGDNEDWSDSEPRQAHRKHSRPKKRPEPAPRTRRYSISGGHGDMPTASPYGFMPTMGYMPSPQAGGQLSTRFGYDPHAYVPPNRDVPPPTENVSPSAQANPFMPQGNSSHPPPPPHSAGNPFAASPAPGYQQQLPGYAPQSGWDGPYAPYPSYAPPQRPQTTAYFQQSPFAPPSPYSQQPTYQDVAPGYYPEYPEPPGPRSEPPYEPAMPRPPIRRRSVQPKTRPPSQRTNSETKRRLEELERRDREREKEEATRKAQEDEARKLDILAEKIGRRLHINPPSSMRRESAPQEPEIQSEPDRTPSARPGFDYRRYSTPARSVYHDEAPSWSGATAGYKDAAQREMDDMWEAKAREEQQHRRSPSRRPPPSRQGDSYRDRVESDRRSVYSSSRTDAESLQRAFAAGMEIALRSMGGSHVSGSQHPASHHPGFDAYGGSADSQFREGFEQYAPPGRGSNPPPPLTEKDLLGRPSRRGTRSVRHGGGGREPDHAAAEDPAPRRQPPVTMSGANVGVARPPVEPRSKTHPGTGGGRGPTYQEAVRHQEARRPAFRQDPAEYQAAWGQQAVEEDDGAWSDAESNGSQTYPKREPSYPSVRPGNHNLRESFMPPVAPTPPGRRH</sequence>
<keyword evidence="3" id="KW-1185">Reference proteome</keyword>
<evidence type="ECO:0000313" key="3">
    <source>
        <dbReference type="Proteomes" id="UP000654918"/>
    </source>
</evidence>
<feature type="compositionally biased region" description="Pro residues" evidence="1">
    <location>
        <begin position="167"/>
        <end position="177"/>
    </location>
</feature>
<reference evidence="2" key="1">
    <citation type="journal article" date="2020" name="Phytopathology">
        <title>Genome Sequence Resources of Colletotrichum truncatum, C. plurivorum, C. musicola, and C. sojae: Four Species Pathogenic to Soybean (Glycine max).</title>
        <authorList>
            <person name="Rogerio F."/>
            <person name="Boufleur T.R."/>
            <person name="Ciampi-Guillardi M."/>
            <person name="Sukno S.A."/>
            <person name="Thon M.R."/>
            <person name="Massola Junior N.S."/>
            <person name="Baroncelli R."/>
        </authorList>
    </citation>
    <scope>NUCLEOTIDE SEQUENCE</scope>
    <source>
        <strain evidence="2">LFN00145</strain>
    </source>
</reference>
<dbReference type="Proteomes" id="UP000654918">
    <property type="component" value="Unassembled WGS sequence"/>
</dbReference>
<feature type="compositionally biased region" description="Basic and acidic residues" evidence="1">
    <location>
        <begin position="358"/>
        <end position="377"/>
    </location>
</feature>
<feature type="compositionally biased region" description="Basic and acidic residues" evidence="1">
    <location>
        <begin position="392"/>
        <end position="404"/>
    </location>
</feature>
<evidence type="ECO:0000313" key="2">
    <source>
        <dbReference type="EMBL" id="KAF6836862.1"/>
    </source>
</evidence>
<feature type="compositionally biased region" description="Basic and acidic residues" evidence="1">
    <location>
        <begin position="502"/>
        <end position="516"/>
    </location>
</feature>
<name>A0A8H6KSJ2_9PEZI</name>
<feature type="compositionally biased region" description="Basic residues" evidence="1">
    <location>
        <begin position="34"/>
        <end position="43"/>
    </location>
</feature>
<comment type="caution">
    <text evidence="2">The sequence shown here is derived from an EMBL/GenBank/DDBJ whole genome shotgun (WGS) entry which is preliminary data.</text>
</comment>
<feature type="region of interest" description="Disordered" evidence="1">
    <location>
        <begin position="432"/>
        <end position="636"/>
    </location>
</feature>
<accession>A0A8H6KSJ2</accession>
<evidence type="ECO:0000256" key="1">
    <source>
        <dbReference type="SAM" id="MobiDB-lite"/>
    </source>
</evidence>